<dbReference type="eggNOG" id="ENOG502SDNK">
    <property type="taxonomic scope" value="Eukaryota"/>
</dbReference>
<organism evidence="1 2">
    <name type="scientific">Nicotiana sylvestris</name>
    <name type="common">Wood tobacco</name>
    <name type="synonym">South American tobacco</name>
    <dbReference type="NCBI Taxonomy" id="4096"/>
    <lineage>
        <taxon>Eukaryota</taxon>
        <taxon>Viridiplantae</taxon>
        <taxon>Streptophyta</taxon>
        <taxon>Embryophyta</taxon>
        <taxon>Tracheophyta</taxon>
        <taxon>Spermatophyta</taxon>
        <taxon>Magnoliopsida</taxon>
        <taxon>eudicotyledons</taxon>
        <taxon>Gunneridae</taxon>
        <taxon>Pentapetalae</taxon>
        <taxon>asterids</taxon>
        <taxon>lamiids</taxon>
        <taxon>Solanales</taxon>
        <taxon>Solanaceae</taxon>
        <taxon>Nicotianoideae</taxon>
        <taxon>Nicotianeae</taxon>
        <taxon>Nicotiana</taxon>
    </lineage>
</organism>
<dbReference type="STRING" id="4096.A0A1U7XQV0"/>
<dbReference type="PANTHER" id="PTHR34538:SF4">
    <property type="entry name" value="EXPRESSED PROTEIN"/>
    <property type="match status" value="1"/>
</dbReference>
<evidence type="ECO:0000313" key="2">
    <source>
        <dbReference type="RefSeq" id="XP_009788850.1"/>
    </source>
</evidence>
<dbReference type="Proteomes" id="UP000189701">
    <property type="component" value="Unplaced"/>
</dbReference>
<evidence type="ECO:0000313" key="1">
    <source>
        <dbReference type="Proteomes" id="UP000189701"/>
    </source>
</evidence>
<dbReference type="RefSeq" id="XP_009788850.1">
    <property type="nucleotide sequence ID" value="XM_009790548.1"/>
</dbReference>
<keyword evidence="1" id="KW-1185">Reference proteome</keyword>
<accession>A0A1U7XQV0</accession>
<protein>
    <submittedName>
        <fullName evidence="2">Uncharacterized protein LOC104236594</fullName>
    </submittedName>
</protein>
<dbReference type="AlphaFoldDB" id="A0A1U7XQV0"/>
<dbReference type="PANTHER" id="PTHR34538">
    <property type="entry name" value="EXPRESSED PROTEIN"/>
    <property type="match status" value="1"/>
</dbReference>
<proteinExistence type="predicted"/>
<reference evidence="1" key="1">
    <citation type="journal article" date="2013" name="Genome Biol.">
        <title>Reference genomes and transcriptomes of Nicotiana sylvestris and Nicotiana tomentosiformis.</title>
        <authorList>
            <person name="Sierro N."/>
            <person name="Battey J.N."/>
            <person name="Ouadi S."/>
            <person name="Bovet L."/>
            <person name="Goepfert S."/>
            <person name="Bakaher N."/>
            <person name="Peitsch M.C."/>
            <person name="Ivanov N.V."/>
        </authorList>
    </citation>
    <scope>NUCLEOTIDE SEQUENCE [LARGE SCALE GENOMIC DNA]</scope>
</reference>
<sequence length="95" mass="11179">MMGSSKKLHMFKCQGWRVAHCSSAVTSVSIERRAPVNCFQGLYIARQLYWRLKSRWRQLLSWRRSSVRFSYDPYSYSQNFDDGCSKEHPSPLAPQ</sequence>
<gene>
    <name evidence="2" type="primary">LOC104236594</name>
</gene>
<name>A0A1U7XQV0_NICSY</name>
<reference evidence="2" key="2">
    <citation type="submission" date="2025-08" db="UniProtKB">
        <authorList>
            <consortium name="RefSeq"/>
        </authorList>
    </citation>
    <scope>IDENTIFICATION</scope>
    <source>
        <tissue evidence="2">Leaf</tissue>
    </source>
</reference>